<feature type="transmembrane region" description="Helical" evidence="5">
    <location>
        <begin position="234"/>
        <end position="256"/>
    </location>
</feature>
<feature type="transmembrane region" description="Helical" evidence="5">
    <location>
        <begin position="20"/>
        <end position="42"/>
    </location>
</feature>
<dbReference type="Pfam" id="PF07690">
    <property type="entry name" value="MFS_1"/>
    <property type="match status" value="1"/>
</dbReference>
<dbReference type="InterPro" id="IPR053160">
    <property type="entry name" value="MFS_DHA3_Transporter"/>
</dbReference>
<dbReference type="PANTHER" id="PTHR23530:SF1">
    <property type="entry name" value="PERMEASE, MAJOR FACILITATOR SUPERFAMILY-RELATED"/>
    <property type="match status" value="1"/>
</dbReference>
<dbReference type="Gene3D" id="1.20.1250.20">
    <property type="entry name" value="MFS general substrate transporter like domains"/>
    <property type="match status" value="1"/>
</dbReference>
<proteinExistence type="predicted"/>
<comment type="caution">
    <text evidence="7">The sequence shown here is derived from an EMBL/GenBank/DDBJ whole genome shotgun (WGS) entry which is preliminary data.</text>
</comment>
<keyword evidence="3 5" id="KW-1133">Transmembrane helix</keyword>
<name>A0A4R6JHI8_9ACTN</name>
<dbReference type="GO" id="GO:0005886">
    <property type="term" value="C:plasma membrane"/>
    <property type="evidence" value="ECO:0007669"/>
    <property type="project" value="UniProtKB-SubCell"/>
</dbReference>
<feature type="transmembrane region" description="Helical" evidence="5">
    <location>
        <begin position="148"/>
        <end position="166"/>
    </location>
</feature>
<accession>A0A4R6JHI8</accession>
<evidence type="ECO:0000256" key="2">
    <source>
        <dbReference type="ARBA" id="ARBA00022692"/>
    </source>
</evidence>
<feature type="transmembrane region" description="Helical" evidence="5">
    <location>
        <begin position="202"/>
        <end position="222"/>
    </location>
</feature>
<keyword evidence="8" id="KW-1185">Reference proteome</keyword>
<feature type="transmembrane region" description="Helical" evidence="5">
    <location>
        <begin position="49"/>
        <end position="69"/>
    </location>
</feature>
<evidence type="ECO:0000256" key="1">
    <source>
        <dbReference type="ARBA" id="ARBA00004651"/>
    </source>
</evidence>
<keyword evidence="2 5" id="KW-0812">Transmembrane</keyword>
<feature type="domain" description="Major facilitator superfamily (MFS) profile" evidence="6">
    <location>
        <begin position="1"/>
        <end position="381"/>
    </location>
</feature>
<dbReference type="InterPro" id="IPR020846">
    <property type="entry name" value="MFS_dom"/>
</dbReference>
<gene>
    <name evidence="7" type="ORF">EV643_12468</name>
</gene>
<dbReference type="Proteomes" id="UP000295388">
    <property type="component" value="Unassembled WGS sequence"/>
</dbReference>
<organism evidence="7 8">
    <name type="scientific">Kribbella caucasensis</name>
    <dbReference type="NCBI Taxonomy" id="2512215"/>
    <lineage>
        <taxon>Bacteria</taxon>
        <taxon>Bacillati</taxon>
        <taxon>Actinomycetota</taxon>
        <taxon>Actinomycetes</taxon>
        <taxon>Propionibacteriales</taxon>
        <taxon>Kribbellaceae</taxon>
        <taxon>Kribbella</taxon>
    </lineage>
</organism>
<keyword evidence="4 5" id="KW-0472">Membrane</keyword>
<evidence type="ECO:0000259" key="6">
    <source>
        <dbReference type="PROSITE" id="PS50850"/>
    </source>
</evidence>
<reference evidence="7 8" key="1">
    <citation type="submission" date="2019-03" db="EMBL/GenBank/DDBJ databases">
        <title>Genomic Encyclopedia of Type Strains, Phase III (KMG-III): the genomes of soil and plant-associated and newly described type strains.</title>
        <authorList>
            <person name="Whitman W."/>
        </authorList>
    </citation>
    <scope>NUCLEOTIDE SEQUENCE [LARGE SCALE GENOMIC DNA]</scope>
    <source>
        <strain evidence="7 8">VKM Ac-2527</strain>
    </source>
</reference>
<dbReference type="SUPFAM" id="SSF103473">
    <property type="entry name" value="MFS general substrate transporter"/>
    <property type="match status" value="1"/>
</dbReference>
<dbReference type="GO" id="GO:0022857">
    <property type="term" value="F:transmembrane transporter activity"/>
    <property type="evidence" value="ECO:0007669"/>
    <property type="project" value="InterPro"/>
</dbReference>
<dbReference type="PROSITE" id="PS50850">
    <property type="entry name" value="MFS"/>
    <property type="match status" value="1"/>
</dbReference>
<sequence>MIWGINTLFLLDAELSIGEAFAANAFFTVGMVLFEVPTGVVADTVGRRMSYLLGAATLVGSTLLYLLLWQTSAPFAAWAGASILLGLGFTFFSGATEAWLVDGLNATGYRGSLEAAFAKGQIANGIAMLGGSIGGGLLAQWTNLGVPYLVRAVLLGLTFVVAWRSMRDVGFAPKPRVSITSEMRGILRASLDHGLLNPPVRWLMLAAPVGAGISVYGFYAAQPYLLQLYGSSDSYAIAGLSAGLVAGAQIAGGASASVVARAFRRRTSVLLITSGVSAVALLVMGLVASFWMALAALAVWGVMFAAAMPVRQALINGLIPSAQRATVLSSDSLLGSAGGVVIQPALGKAADAWSYGPAYLISAGLQLLALPLIFLARRERATSDSLSVAPAVLLEDRRRGGGRHADQGEAGAA</sequence>
<evidence type="ECO:0000313" key="7">
    <source>
        <dbReference type="EMBL" id="TDO35182.1"/>
    </source>
</evidence>
<evidence type="ECO:0000256" key="4">
    <source>
        <dbReference type="ARBA" id="ARBA00023136"/>
    </source>
</evidence>
<comment type="subcellular location">
    <subcellularLocation>
        <location evidence="1">Cell membrane</location>
        <topology evidence="1">Multi-pass membrane protein</topology>
    </subcellularLocation>
</comment>
<dbReference type="InterPro" id="IPR011701">
    <property type="entry name" value="MFS"/>
</dbReference>
<feature type="transmembrane region" description="Helical" evidence="5">
    <location>
        <begin position="75"/>
        <end position="101"/>
    </location>
</feature>
<evidence type="ECO:0000256" key="5">
    <source>
        <dbReference type="SAM" id="Phobius"/>
    </source>
</evidence>
<dbReference type="PANTHER" id="PTHR23530">
    <property type="entry name" value="TRANSPORT PROTEIN-RELATED"/>
    <property type="match status" value="1"/>
</dbReference>
<evidence type="ECO:0000313" key="8">
    <source>
        <dbReference type="Proteomes" id="UP000295388"/>
    </source>
</evidence>
<feature type="transmembrane region" description="Helical" evidence="5">
    <location>
        <begin position="122"/>
        <end position="142"/>
    </location>
</feature>
<protein>
    <submittedName>
        <fullName evidence="7">Putative MFS family arabinose efflux permease</fullName>
    </submittedName>
</protein>
<dbReference type="AlphaFoldDB" id="A0A4R6JHI8"/>
<evidence type="ECO:0000256" key="3">
    <source>
        <dbReference type="ARBA" id="ARBA00022989"/>
    </source>
</evidence>
<dbReference type="EMBL" id="SNWQ01000024">
    <property type="protein sequence ID" value="TDO35182.1"/>
    <property type="molecule type" value="Genomic_DNA"/>
</dbReference>
<feature type="transmembrane region" description="Helical" evidence="5">
    <location>
        <begin position="358"/>
        <end position="376"/>
    </location>
</feature>
<dbReference type="InterPro" id="IPR036259">
    <property type="entry name" value="MFS_trans_sf"/>
</dbReference>